<proteinExistence type="predicted"/>
<gene>
    <name evidence="1" type="ORF">MRATA1EN1_LOCUS17861</name>
</gene>
<evidence type="ECO:0000313" key="1">
    <source>
        <dbReference type="EMBL" id="CAI9168899.1"/>
    </source>
</evidence>
<dbReference type="Proteomes" id="UP001176941">
    <property type="component" value="Chromosome 28"/>
</dbReference>
<accession>A0ABN8ZAH2</accession>
<reference evidence="1" key="1">
    <citation type="submission" date="2023-04" db="EMBL/GenBank/DDBJ databases">
        <authorList>
            <consortium name="ELIXIR-Norway"/>
        </authorList>
    </citation>
    <scope>NUCLEOTIDE SEQUENCE [LARGE SCALE GENOMIC DNA]</scope>
</reference>
<sequence>MTLPSLTQHKPKPFCPNFVKMGFPGYSLVKNLPAMQEMRIRSLCWKDRLEEEMATHSSIPARKSHGERGLAGYSPWGCKRHTTYRLSHHHQGHQYGTNMPAAPHRELLAPCTCSAADL</sequence>
<keyword evidence="2" id="KW-1185">Reference proteome</keyword>
<organism evidence="1 2">
    <name type="scientific">Rangifer tarandus platyrhynchus</name>
    <name type="common">Svalbard reindeer</name>
    <dbReference type="NCBI Taxonomy" id="3082113"/>
    <lineage>
        <taxon>Eukaryota</taxon>
        <taxon>Metazoa</taxon>
        <taxon>Chordata</taxon>
        <taxon>Craniata</taxon>
        <taxon>Vertebrata</taxon>
        <taxon>Euteleostomi</taxon>
        <taxon>Mammalia</taxon>
        <taxon>Eutheria</taxon>
        <taxon>Laurasiatheria</taxon>
        <taxon>Artiodactyla</taxon>
        <taxon>Ruminantia</taxon>
        <taxon>Pecora</taxon>
        <taxon>Cervidae</taxon>
        <taxon>Odocoileinae</taxon>
        <taxon>Rangifer</taxon>
    </lineage>
</organism>
<name>A0ABN8ZAH2_RANTA</name>
<evidence type="ECO:0000313" key="2">
    <source>
        <dbReference type="Proteomes" id="UP001176941"/>
    </source>
</evidence>
<dbReference type="EMBL" id="OX459964">
    <property type="protein sequence ID" value="CAI9168899.1"/>
    <property type="molecule type" value="Genomic_DNA"/>
</dbReference>
<protein>
    <submittedName>
        <fullName evidence="1">Uncharacterized protein</fullName>
    </submittedName>
</protein>